<dbReference type="SUPFAM" id="SSF51391">
    <property type="entry name" value="Thiamin phosphate synthase"/>
    <property type="match status" value="1"/>
</dbReference>
<dbReference type="GO" id="GO:0004789">
    <property type="term" value="F:thiamine-phosphate diphosphorylase activity"/>
    <property type="evidence" value="ECO:0007669"/>
    <property type="project" value="TreeGrafter"/>
</dbReference>
<proteinExistence type="predicted"/>
<evidence type="ECO:0000259" key="3">
    <source>
        <dbReference type="Pfam" id="PF02581"/>
    </source>
</evidence>
<dbReference type="PANTHER" id="PTHR20857:SF15">
    <property type="entry name" value="THIAMINE-PHOSPHATE SYNTHASE"/>
    <property type="match status" value="1"/>
</dbReference>
<dbReference type="PANTHER" id="PTHR20857">
    <property type="entry name" value="THIAMINE-PHOSPHATE PYROPHOSPHORYLASE"/>
    <property type="match status" value="1"/>
</dbReference>
<protein>
    <submittedName>
        <fullName evidence="4">Thiamine-phosphate pyrophosphorylase</fullName>
    </submittedName>
</protein>
<name>A0A1M6QCL5_9FIRM</name>
<evidence type="ECO:0000313" key="5">
    <source>
        <dbReference type="Proteomes" id="UP000183997"/>
    </source>
</evidence>
<dbReference type="CDD" id="cd00564">
    <property type="entry name" value="TMP_TenI"/>
    <property type="match status" value="1"/>
</dbReference>
<evidence type="ECO:0000256" key="2">
    <source>
        <dbReference type="ARBA" id="ARBA00022977"/>
    </source>
</evidence>
<accession>A0A1M6QCL5</accession>
<gene>
    <name evidence="4" type="ORF">SAMN02745123_00970</name>
</gene>
<dbReference type="AlphaFoldDB" id="A0A1M6QCL5"/>
<dbReference type="OrthoDB" id="9815348at2"/>
<organism evidence="4 5">
    <name type="scientific">Desulforamulus aeronauticus DSM 10349</name>
    <dbReference type="NCBI Taxonomy" id="1121421"/>
    <lineage>
        <taxon>Bacteria</taxon>
        <taxon>Bacillati</taxon>
        <taxon>Bacillota</taxon>
        <taxon>Clostridia</taxon>
        <taxon>Eubacteriales</taxon>
        <taxon>Peptococcaceae</taxon>
        <taxon>Desulforamulus</taxon>
    </lineage>
</organism>
<feature type="domain" description="Thiamine phosphate synthase/TenI" evidence="3">
    <location>
        <begin position="2"/>
        <end position="178"/>
    </location>
</feature>
<dbReference type="InterPro" id="IPR013785">
    <property type="entry name" value="Aldolase_TIM"/>
</dbReference>
<dbReference type="EMBL" id="FRAR01000008">
    <property type="protein sequence ID" value="SHK18029.1"/>
    <property type="molecule type" value="Genomic_DNA"/>
</dbReference>
<reference evidence="5" key="1">
    <citation type="submission" date="2016-11" db="EMBL/GenBank/DDBJ databases">
        <authorList>
            <person name="Varghese N."/>
            <person name="Submissions S."/>
        </authorList>
    </citation>
    <scope>NUCLEOTIDE SEQUENCE [LARGE SCALE GENOMIC DNA]</scope>
    <source>
        <strain evidence="5">DSM 10349</strain>
    </source>
</reference>
<comment type="pathway">
    <text evidence="1">Cofactor biosynthesis; thiamine diphosphate biosynthesis.</text>
</comment>
<dbReference type="GO" id="GO:0009228">
    <property type="term" value="P:thiamine biosynthetic process"/>
    <property type="evidence" value="ECO:0007669"/>
    <property type="project" value="UniProtKB-KW"/>
</dbReference>
<dbReference type="STRING" id="1121421.SAMN02745123_00970"/>
<dbReference type="GO" id="GO:0005737">
    <property type="term" value="C:cytoplasm"/>
    <property type="evidence" value="ECO:0007669"/>
    <property type="project" value="TreeGrafter"/>
</dbReference>
<dbReference type="Gene3D" id="3.20.20.70">
    <property type="entry name" value="Aldolase class I"/>
    <property type="match status" value="1"/>
</dbReference>
<dbReference type="InterPro" id="IPR036206">
    <property type="entry name" value="ThiamineP_synth_sf"/>
</dbReference>
<dbReference type="Proteomes" id="UP000183997">
    <property type="component" value="Unassembled WGS sequence"/>
</dbReference>
<evidence type="ECO:0000256" key="1">
    <source>
        <dbReference type="ARBA" id="ARBA00004948"/>
    </source>
</evidence>
<dbReference type="Pfam" id="PF02581">
    <property type="entry name" value="TMP-TENI"/>
    <property type="match status" value="1"/>
</dbReference>
<sequence>MLICVTDRNLCKDDFLMRIDQIAKAKPHAILLREKDLSIANYQRLARSVREICLNNQVPLIIHQNIEVATALKCPAIHLSMQDFKQYKHELKLFSQRGVSVHSVSEAKEAQQLGATYLIAGHIFSTECKKGVPPRGLPFLQEVCDSVTIPVFAIGGITKDKVKEVIGAGAKGICVMSEAMTCCQPVELTNSFSV</sequence>
<dbReference type="InterPro" id="IPR022998">
    <property type="entry name" value="ThiamineP_synth_TenI"/>
</dbReference>
<keyword evidence="5" id="KW-1185">Reference proteome</keyword>
<keyword evidence="2" id="KW-0784">Thiamine biosynthesis</keyword>
<evidence type="ECO:0000313" key="4">
    <source>
        <dbReference type="EMBL" id="SHK18029.1"/>
    </source>
</evidence>
<dbReference type="RefSeq" id="WP_072911346.1">
    <property type="nucleotide sequence ID" value="NZ_FRAR01000008.1"/>
</dbReference>